<dbReference type="GO" id="GO:0005765">
    <property type="term" value="C:lysosomal membrane"/>
    <property type="evidence" value="ECO:0007669"/>
    <property type="project" value="TreeGrafter"/>
</dbReference>
<reference evidence="1" key="1">
    <citation type="submission" date="2015-07" db="EMBL/GenBank/DDBJ databases">
        <title>Adaptation to a free-living lifestyle via gene acquisitions in the diplomonad Trepomonas sp. PC1.</title>
        <authorList>
            <person name="Xu F."/>
            <person name="Jerlstrom-Hultqvist J."/>
            <person name="Kolisko M."/>
            <person name="Simpson A.G.B."/>
            <person name="Roger A.J."/>
            <person name="Svard S.G."/>
            <person name="Andersson J.O."/>
        </authorList>
    </citation>
    <scope>NUCLEOTIDE SEQUENCE</scope>
    <source>
        <strain evidence="1">PC1</strain>
    </source>
</reference>
<proteinExistence type="predicted"/>
<dbReference type="GO" id="GO:0016197">
    <property type="term" value="P:endosomal transport"/>
    <property type="evidence" value="ECO:0007669"/>
    <property type="project" value="TreeGrafter"/>
</dbReference>
<protein>
    <submittedName>
        <fullName evidence="1">Uncharacterized protein</fullName>
    </submittedName>
</protein>
<dbReference type="GO" id="GO:0030897">
    <property type="term" value="C:HOPS complex"/>
    <property type="evidence" value="ECO:0007669"/>
    <property type="project" value="TreeGrafter"/>
</dbReference>
<dbReference type="InterPro" id="IPR016534">
    <property type="entry name" value="VPS16"/>
</dbReference>
<dbReference type="GO" id="GO:0006886">
    <property type="term" value="P:intracellular protein transport"/>
    <property type="evidence" value="ECO:0007669"/>
    <property type="project" value="InterPro"/>
</dbReference>
<dbReference type="GO" id="GO:0003779">
    <property type="term" value="F:actin binding"/>
    <property type="evidence" value="ECO:0007669"/>
    <property type="project" value="TreeGrafter"/>
</dbReference>
<dbReference type="GO" id="GO:0005768">
    <property type="term" value="C:endosome"/>
    <property type="evidence" value="ECO:0007669"/>
    <property type="project" value="TreeGrafter"/>
</dbReference>
<gene>
    <name evidence="1" type="ORF">TPC1_13247</name>
</gene>
<dbReference type="AlphaFoldDB" id="A0A146KCD5"/>
<evidence type="ECO:0000313" key="1">
    <source>
        <dbReference type="EMBL" id="JAP94197.1"/>
    </source>
</evidence>
<dbReference type="GO" id="GO:0042144">
    <property type="term" value="P:vacuole fusion, non-autophagic"/>
    <property type="evidence" value="ECO:0007669"/>
    <property type="project" value="TreeGrafter"/>
</dbReference>
<sequence length="940" mass="107210">QQLNIARLSKSHFLQITQPYQTGNFQFENYFGTLELNEDNFFMASGPNGIGLALLVRIEEPDVPIANFSYFKKQVHVFKHDGSLLAKFDVPKDEDNEIMNMGFLRCGTLCIVYKNGVVSCFTQTGVKIKTVLMRTQKNQDYVLKSSITPFGLAILFNDLSISYVDDLSKFMLVKKTMKVEVKHAGPDSQYFASSNFTQTYSEEVTTFQFVPSVYGSILFILTLKNSLDNLNYINVYDFGNELCQSHLFSQLEVAKAEGEFSEEFCNMVDVKIHPEVKVLLYKCTESASLTVVDFGAFQEGKDVKIQLFAPVNAYTNFTFDFCWLSPSLALNSSFNVINGFHKKVESYEKELLFVDVYFIQSEIDGCSVYTDQGYYNISYCQPETKAALNINRDMEPALPNNLIKAYQFYKQAEQDSKKITESDKIMTNNQNQIEEGINQLLAAANLSATFESQVEILKAVCYCKLFADNDSQFSITERYEADKQKMRVRYDLANNTSGVYISGKAFQAMKIEEICSKLASMGCFSQIFKILQFMGEPKLTKKILQKKIIITVLDENAGKSQSEILQQIKSDTAALKVDGVYKECTDVLLQKEYDLSEEKKLIIDQFITMEPCLTDQIELFRQRKNFSKAIKKAYENASEDLIIKCMQDGDIVQILQELQKDADPKFLNYFKMLVMRQSFDAIVAKARYPEYKSNFSSTEIVENMRDPQVTYQFYLLLTNYAQQNPNQKLGVKIDLTKPSCPDKIYAEHKMYNVTNGSVLGHFKAIGNQIMKNVLGSNSEPRQRVDVNSQKQIKDFEKQSKEMKEIEEKNKFTYFIQGMVDGVAEFVQDAKDPKASSIVGVNFIEDYCKSINQKIFKQINSQIVNYLAAKLQGKIYTKSFISATMQNCDKKEVFKVGPTLNDADLVMMCINSDANRDCLIQTFYAMEDGVAQEVKQRMSGK</sequence>
<name>A0A146KCD5_9EUKA</name>
<accession>A0A146KCD5</accession>
<dbReference type="PANTHER" id="PTHR12811">
    <property type="entry name" value="VACUOLAR PROTEIN SORTING VPS16"/>
    <property type="match status" value="1"/>
</dbReference>
<organism evidence="1">
    <name type="scientific">Trepomonas sp. PC1</name>
    <dbReference type="NCBI Taxonomy" id="1076344"/>
    <lineage>
        <taxon>Eukaryota</taxon>
        <taxon>Metamonada</taxon>
        <taxon>Diplomonadida</taxon>
        <taxon>Hexamitidae</taxon>
        <taxon>Hexamitinae</taxon>
        <taxon>Trepomonas</taxon>
    </lineage>
</organism>
<dbReference type="EMBL" id="GDID01002409">
    <property type="protein sequence ID" value="JAP94197.1"/>
    <property type="molecule type" value="Transcribed_RNA"/>
</dbReference>
<feature type="non-terminal residue" evidence="1">
    <location>
        <position position="1"/>
    </location>
</feature>
<dbReference type="PANTHER" id="PTHR12811:SF0">
    <property type="entry name" value="VACUOLAR PROTEIN SORTING-ASSOCIATED PROTEIN 16 HOMOLOG"/>
    <property type="match status" value="1"/>
</dbReference>